<dbReference type="AlphaFoldDB" id="A0A7D4BCH7"/>
<dbReference type="NCBIfam" id="TIGR02246">
    <property type="entry name" value="SgcJ/EcaC family oxidoreductase"/>
    <property type="match status" value="1"/>
</dbReference>
<name>A0A7D4BCH7_9SPHN</name>
<accession>A0A7D4BCH7</accession>
<organism evidence="2 3">
    <name type="scientific">Erythrobacter mangrovi</name>
    <dbReference type="NCBI Taxonomy" id="2739433"/>
    <lineage>
        <taxon>Bacteria</taxon>
        <taxon>Pseudomonadati</taxon>
        <taxon>Pseudomonadota</taxon>
        <taxon>Alphaproteobacteria</taxon>
        <taxon>Sphingomonadales</taxon>
        <taxon>Erythrobacteraceae</taxon>
        <taxon>Erythrobacter/Porphyrobacter group</taxon>
        <taxon>Erythrobacter</taxon>
    </lineage>
</organism>
<dbReference type="Pfam" id="PF14534">
    <property type="entry name" value="DUF4440"/>
    <property type="match status" value="1"/>
</dbReference>
<keyword evidence="3" id="KW-1185">Reference proteome</keyword>
<gene>
    <name evidence="2" type="ORF">HQR01_08195</name>
</gene>
<dbReference type="SUPFAM" id="SSF54427">
    <property type="entry name" value="NTF2-like"/>
    <property type="match status" value="1"/>
</dbReference>
<dbReference type="KEGG" id="emv:HQR01_08195"/>
<reference evidence="2 3" key="1">
    <citation type="submission" date="2020-05" db="EMBL/GenBank/DDBJ databases">
        <title>Erythrobacter mangrovi sp. nov., isolated from rhizosphere soil of mangrove plant (Kandelia candel).</title>
        <authorList>
            <person name="Ye Y.H."/>
        </authorList>
    </citation>
    <scope>NUCLEOTIDE SEQUENCE [LARGE SCALE GENOMIC DNA]</scope>
    <source>
        <strain evidence="2 3">EB310</strain>
    </source>
</reference>
<protein>
    <submittedName>
        <fullName evidence="2">SgcJ/EcaC family oxidoreductase</fullName>
    </submittedName>
</protein>
<dbReference type="InterPro" id="IPR032710">
    <property type="entry name" value="NTF2-like_dom_sf"/>
</dbReference>
<evidence type="ECO:0000313" key="2">
    <source>
        <dbReference type="EMBL" id="QKG72721.1"/>
    </source>
</evidence>
<dbReference type="InterPro" id="IPR027843">
    <property type="entry name" value="DUF4440"/>
</dbReference>
<evidence type="ECO:0000313" key="3">
    <source>
        <dbReference type="Proteomes" id="UP000504693"/>
    </source>
</evidence>
<feature type="domain" description="DUF4440" evidence="1">
    <location>
        <begin position="44"/>
        <end position="149"/>
    </location>
</feature>
<dbReference type="EMBL" id="CP053921">
    <property type="protein sequence ID" value="QKG72721.1"/>
    <property type="molecule type" value="Genomic_DNA"/>
</dbReference>
<proteinExistence type="predicted"/>
<dbReference type="InterPro" id="IPR011944">
    <property type="entry name" value="Steroid_delta5-4_isomerase"/>
</dbReference>
<dbReference type="Gene3D" id="3.10.450.50">
    <property type="match status" value="1"/>
</dbReference>
<dbReference type="Proteomes" id="UP000504693">
    <property type="component" value="Chromosome"/>
</dbReference>
<evidence type="ECO:0000259" key="1">
    <source>
        <dbReference type="Pfam" id="PF14534"/>
    </source>
</evidence>
<sequence length="164" mass="16974">MPLVAAALLISSCDTGKEAADGTSPEVAASADPAAEEAAIRVKIAQWLDLIKAKDAAAIAQMYAEDGAFMPPNAPIGKGRAAIEQNWAAMMGAPGFDLTFAPEQIIVASSGDMALDRGTYRLVVAPEGTEQIDTGKYVVVWRKVDGDWKAAADIINSDLPAGGG</sequence>